<dbReference type="InterPro" id="IPR037171">
    <property type="entry name" value="NagB/RpiA_transferase-like"/>
</dbReference>
<gene>
    <name evidence="6" type="ORF">JFN93_13960</name>
</gene>
<protein>
    <recommendedName>
        <fullName evidence="5">5-formyltetrahydrofolate cyclo-ligase</fullName>
        <ecNumber evidence="5">6.3.3.2</ecNumber>
    </recommendedName>
</protein>
<dbReference type="PANTHER" id="PTHR23407:SF1">
    <property type="entry name" value="5-FORMYLTETRAHYDROFOLATE CYCLO-LIGASE"/>
    <property type="match status" value="1"/>
</dbReference>
<name>A0A8J7LZ35_9BACT</name>
<dbReference type="Pfam" id="PF01812">
    <property type="entry name" value="5-FTHF_cyc-lig"/>
    <property type="match status" value="1"/>
</dbReference>
<feature type="binding site" evidence="4">
    <location>
        <position position="54"/>
    </location>
    <ligand>
        <name>substrate</name>
    </ligand>
</feature>
<feature type="binding site" evidence="4">
    <location>
        <begin position="3"/>
        <end position="7"/>
    </location>
    <ligand>
        <name>ATP</name>
        <dbReference type="ChEBI" id="CHEBI:30616"/>
    </ligand>
</feature>
<dbReference type="InterPro" id="IPR024185">
    <property type="entry name" value="FTHF_cligase-like_sf"/>
</dbReference>
<evidence type="ECO:0000313" key="7">
    <source>
        <dbReference type="Proteomes" id="UP000636888"/>
    </source>
</evidence>
<evidence type="ECO:0000256" key="1">
    <source>
        <dbReference type="ARBA" id="ARBA00010638"/>
    </source>
</evidence>
<dbReference type="PIRSF" id="PIRSF006806">
    <property type="entry name" value="FTHF_cligase"/>
    <property type="match status" value="1"/>
</dbReference>
<dbReference type="Gene3D" id="3.40.50.10420">
    <property type="entry name" value="NagB/RpiA/CoA transferase-like"/>
    <property type="match status" value="1"/>
</dbReference>
<dbReference type="GO" id="GO:0009396">
    <property type="term" value="P:folic acid-containing compound biosynthetic process"/>
    <property type="evidence" value="ECO:0007669"/>
    <property type="project" value="TreeGrafter"/>
</dbReference>
<dbReference type="EMBL" id="JAEMHM010000011">
    <property type="protein sequence ID" value="MBJ6725821.1"/>
    <property type="molecule type" value="Genomic_DNA"/>
</dbReference>
<dbReference type="GO" id="GO:0005524">
    <property type="term" value="F:ATP binding"/>
    <property type="evidence" value="ECO:0007669"/>
    <property type="project" value="UniProtKB-KW"/>
</dbReference>
<sequence>MPKTILRSKTLATRKGLAAEQVDAMSLSIQERFLALPEFQTARSIALYSPIHNEVETVLVARQALDLGKRVCFPAAVGEHLSFREVRDLSELHPGRFGILEPQGASLDPTFFDLIVVPGICFDSYGRRIGYGKGFYDKALHRMEGAGRLVAFCYGFQLLSEILGEPHDVVMDLIITEERVVRVHNNIGGTQL</sequence>
<keyword evidence="2 4" id="KW-0547">Nucleotide-binding</keyword>
<proteinExistence type="inferred from homology"/>
<evidence type="ECO:0000256" key="5">
    <source>
        <dbReference type="RuleBase" id="RU361279"/>
    </source>
</evidence>
<evidence type="ECO:0000256" key="2">
    <source>
        <dbReference type="ARBA" id="ARBA00022741"/>
    </source>
</evidence>
<dbReference type="SUPFAM" id="SSF100950">
    <property type="entry name" value="NagB/RpiA/CoA transferase-like"/>
    <property type="match status" value="1"/>
</dbReference>
<keyword evidence="6" id="KW-0436">Ligase</keyword>
<comment type="caution">
    <text evidence="6">The sequence shown here is derived from an EMBL/GenBank/DDBJ whole genome shotgun (WGS) entry which is preliminary data.</text>
</comment>
<comment type="cofactor">
    <cofactor evidence="5">
        <name>Mg(2+)</name>
        <dbReference type="ChEBI" id="CHEBI:18420"/>
    </cofactor>
</comment>
<evidence type="ECO:0000256" key="3">
    <source>
        <dbReference type="ARBA" id="ARBA00022840"/>
    </source>
</evidence>
<dbReference type="GO" id="GO:0030272">
    <property type="term" value="F:5-formyltetrahydrofolate cyclo-ligase activity"/>
    <property type="evidence" value="ECO:0007669"/>
    <property type="project" value="UniProtKB-EC"/>
</dbReference>
<evidence type="ECO:0000313" key="6">
    <source>
        <dbReference type="EMBL" id="MBJ6725821.1"/>
    </source>
</evidence>
<dbReference type="InterPro" id="IPR002698">
    <property type="entry name" value="FTHF_cligase"/>
</dbReference>
<comment type="catalytic activity">
    <reaction evidence="5">
        <text>(6S)-5-formyl-5,6,7,8-tetrahydrofolate + ATP = (6R)-5,10-methenyltetrahydrofolate + ADP + phosphate</text>
        <dbReference type="Rhea" id="RHEA:10488"/>
        <dbReference type="ChEBI" id="CHEBI:30616"/>
        <dbReference type="ChEBI" id="CHEBI:43474"/>
        <dbReference type="ChEBI" id="CHEBI:57455"/>
        <dbReference type="ChEBI" id="CHEBI:57457"/>
        <dbReference type="ChEBI" id="CHEBI:456216"/>
        <dbReference type="EC" id="6.3.3.2"/>
    </reaction>
</comment>
<dbReference type="RefSeq" id="WP_199384717.1">
    <property type="nucleotide sequence ID" value="NZ_JAEMHM010000011.1"/>
</dbReference>
<organism evidence="6 7">
    <name type="scientific">Geomesophilobacter sediminis</name>
    <dbReference type="NCBI Taxonomy" id="2798584"/>
    <lineage>
        <taxon>Bacteria</taxon>
        <taxon>Pseudomonadati</taxon>
        <taxon>Thermodesulfobacteriota</taxon>
        <taxon>Desulfuromonadia</taxon>
        <taxon>Geobacterales</taxon>
        <taxon>Geobacteraceae</taxon>
        <taxon>Geomesophilobacter</taxon>
    </lineage>
</organism>
<dbReference type="GO" id="GO:0046872">
    <property type="term" value="F:metal ion binding"/>
    <property type="evidence" value="ECO:0007669"/>
    <property type="project" value="UniProtKB-KW"/>
</dbReference>
<evidence type="ECO:0000256" key="4">
    <source>
        <dbReference type="PIRSR" id="PIRSR006806-1"/>
    </source>
</evidence>
<dbReference type="GO" id="GO:0035999">
    <property type="term" value="P:tetrahydrofolate interconversion"/>
    <property type="evidence" value="ECO:0007669"/>
    <property type="project" value="TreeGrafter"/>
</dbReference>
<accession>A0A8J7LZ35</accession>
<dbReference type="Proteomes" id="UP000636888">
    <property type="component" value="Unassembled WGS sequence"/>
</dbReference>
<keyword evidence="7" id="KW-1185">Reference proteome</keyword>
<dbReference type="NCBIfam" id="TIGR02727">
    <property type="entry name" value="MTHFS_bact"/>
    <property type="match status" value="1"/>
</dbReference>
<keyword evidence="3 4" id="KW-0067">ATP-binding</keyword>
<reference evidence="6" key="1">
    <citation type="submission" date="2020-12" db="EMBL/GenBank/DDBJ databases">
        <title>Geomonas sp. Red875, isolated from river sediment.</title>
        <authorList>
            <person name="Xu Z."/>
            <person name="Zhang Z."/>
            <person name="Masuda Y."/>
            <person name="Itoh H."/>
            <person name="Senoo K."/>
        </authorList>
    </citation>
    <scope>NUCLEOTIDE SEQUENCE</scope>
    <source>
        <strain evidence="6">Red875</strain>
    </source>
</reference>
<keyword evidence="5" id="KW-0460">Magnesium</keyword>
<feature type="binding site" evidence="4">
    <location>
        <begin position="128"/>
        <end position="136"/>
    </location>
    <ligand>
        <name>ATP</name>
        <dbReference type="ChEBI" id="CHEBI:30616"/>
    </ligand>
</feature>
<dbReference type="PROSITE" id="PS51274">
    <property type="entry name" value="GATASE_COBBQ"/>
    <property type="match status" value="1"/>
</dbReference>
<comment type="similarity">
    <text evidence="1 5">Belongs to the 5-formyltetrahydrofolate cyclo-ligase family.</text>
</comment>
<dbReference type="PANTHER" id="PTHR23407">
    <property type="entry name" value="ATPASE INHIBITOR/5-FORMYLTETRAHYDROFOLATE CYCLO-LIGASE"/>
    <property type="match status" value="1"/>
</dbReference>
<dbReference type="EC" id="6.3.3.2" evidence="5"/>
<keyword evidence="5" id="KW-0479">Metal-binding</keyword>
<dbReference type="AlphaFoldDB" id="A0A8J7LZ35"/>